<organism evidence="1 2">
    <name type="scientific">Panicum virgatum</name>
    <name type="common">Blackwell switchgrass</name>
    <dbReference type="NCBI Taxonomy" id="38727"/>
    <lineage>
        <taxon>Eukaryota</taxon>
        <taxon>Viridiplantae</taxon>
        <taxon>Streptophyta</taxon>
        <taxon>Embryophyta</taxon>
        <taxon>Tracheophyta</taxon>
        <taxon>Spermatophyta</taxon>
        <taxon>Magnoliopsida</taxon>
        <taxon>Liliopsida</taxon>
        <taxon>Poales</taxon>
        <taxon>Poaceae</taxon>
        <taxon>PACMAD clade</taxon>
        <taxon>Panicoideae</taxon>
        <taxon>Panicodae</taxon>
        <taxon>Paniceae</taxon>
        <taxon>Panicinae</taxon>
        <taxon>Panicum</taxon>
        <taxon>Panicum sect. Hiantes</taxon>
    </lineage>
</organism>
<dbReference type="Proteomes" id="UP000823388">
    <property type="component" value="Chromosome 4K"/>
</dbReference>
<comment type="caution">
    <text evidence="1">The sequence shown here is derived from an EMBL/GenBank/DDBJ whole genome shotgun (WGS) entry which is preliminary data.</text>
</comment>
<dbReference type="EMBL" id="CM029043">
    <property type="protein sequence ID" value="KAG2611710.1"/>
    <property type="molecule type" value="Genomic_DNA"/>
</dbReference>
<name>A0A8T0TRT7_PANVG</name>
<protein>
    <submittedName>
        <fullName evidence="1">Uncharacterized protein</fullName>
    </submittedName>
</protein>
<evidence type="ECO:0000313" key="2">
    <source>
        <dbReference type="Proteomes" id="UP000823388"/>
    </source>
</evidence>
<reference evidence="1" key="1">
    <citation type="submission" date="2020-05" db="EMBL/GenBank/DDBJ databases">
        <title>WGS assembly of Panicum virgatum.</title>
        <authorList>
            <person name="Lovell J.T."/>
            <person name="Jenkins J."/>
            <person name="Shu S."/>
            <person name="Juenger T.E."/>
            <person name="Schmutz J."/>
        </authorList>
    </citation>
    <scope>NUCLEOTIDE SEQUENCE</scope>
    <source>
        <strain evidence="1">AP13</strain>
    </source>
</reference>
<keyword evidence="2" id="KW-1185">Reference proteome</keyword>
<dbReference type="AlphaFoldDB" id="A0A8T0TRT7"/>
<gene>
    <name evidence="1" type="ORF">PVAP13_4KG233800</name>
</gene>
<proteinExistence type="predicted"/>
<evidence type="ECO:0000313" key="1">
    <source>
        <dbReference type="EMBL" id="KAG2611713.1"/>
    </source>
</evidence>
<sequence length="84" mass="9306">MVPPELSLQSWTSELSESFVVKGMQTLPLNPRILQLPSSVTQGLADRVISRHSISICSTPCIVTRYRYLPAGCAIMRSRSQVIC</sequence>
<dbReference type="EMBL" id="CM029043">
    <property type="protein sequence ID" value="KAG2611713.1"/>
    <property type="molecule type" value="Genomic_DNA"/>
</dbReference>
<accession>A0A8T0TRT7</accession>